<keyword evidence="4 7" id="KW-0863">Zinc-finger</keyword>
<feature type="compositionally biased region" description="Polar residues" evidence="8">
    <location>
        <begin position="10"/>
        <end position="30"/>
    </location>
</feature>
<feature type="region of interest" description="Disordered" evidence="8">
    <location>
        <begin position="1"/>
        <end position="42"/>
    </location>
</feature>
<evidence type="ECO:0000256" key="3">
    <source>
        <dbReference type="ARBA" id="ARBA00022737"/>
    </source>
</evidence>
<dbReference type="InParanoid" id="A0A672ZEP7"/>
<name>A0A672ZEP7_9TELE</name>
<dbReference type="InterPro" id="IPR036236">
    <property type="entry name" value="Znf_C2H2_sf"/>
</dbReference>
<dbReference type="PANTHER" id="PTHR23235:SF64">
    <property type="entry name" value="KRUEPPEL-LIKE FACTOR 10"/>
    <property type="match status" value="1"/>
</dbReference>
<dbReference type="Gene3D" id="3.30.160.60">
    <property type="entry name" value="Classic Zinc Finger"/>
    <property type="match status" value="3"/>
</dbReference>
<dbReference type="AlphaFoldDB" id="A0A672ZEP7"/>
<organism evidence="10 11">
    <name type="scientific">Sphaeramia orbicularis</name>
    <name type="common">orbiculate cardinalfish</name>
    <dbReference type="NCBI Taxonomy" id="375764"/>
    <lineage>
        <taxon>Eukaryota</taxon>
        <taxon>Metazoa</taxon>
        <taxon>Chordata</taxon>
        <taxon>Craniata</taxon>
        <taxon>Vertebrata</taxon>
        <taxon>Euteleostomi</taxon>
        <taxon>Actinopterygii</taxon>
        <taxon>Neopterygii</taxon>
        <taxon>Teleostei</taxon>
        <taxon>Neoteleostei</taxon>
        <taxon>Acanthomorphata</taxon>
        <taxon>Gobiaria</taxon>
        <taxon>Kurtiformes</taxon>
        <taxon>Apogonoidei</taxon>
        <taxon>Apogonidae</taxon>
        <taxon>Apogoninae</taxon>
        <taxon>Sphaeramia</taxon>
    </lineage>
</organism>
<dbReference type="FunFam" id="3.30.160.60:FF:000018">
    <property type="entry name" value="Krueppel-like factor 15"/>
    <property type="match status" value="1"/>
</dbReference>
<dbReference type="GO" id="GO:0005634">
    <property type="term" value="C:nucleus"/>
    <property type="evidence" value="ECO:0007669"/>
    <property type="project" value="UniProtKB-SubCell"/>
</dbReference>
<reference evidence="10" key="1">
    <citation type="submission" date="2019-06" db="EMBL/GenBank/DDBJ databases">
        <authorList>
            <consortium name="Wellcome Sanger Institute Data Sharing"/>
        </authorList>
    </citation>
    <scope>NUCLEOTIDE SEQUENCE [LARGE SCALE GENOMIC DNA]</scope>
</reference>
<feature type="region of interest" description="Disordered" evidence="8">
    <location>
        <begin position="128"/>
        <end position="148"/>
    </location>
</feature>
<reference evidence="10" key="3">
    <citation type="submission" date="2025-09" db="UniProtKB">
        <authorList>
            <consortium name="Ensembl"/>
        </authorList>
    </citation>
    <scope>IDENTIFICATION</scope>
</reference>
<protein>
    <submittedName>
        <fullName evidence="10">Kruppel like factor 10</fullName>
    </submittedName>
</protein>
<evidence type="ECO:0000256" key="6">
    <source>
        <dbReference type="ARBA" id="ARBA00023242"/>
    </source>
</evidence>
<evidence type="ECO:0000313" key="10">
    <source>
        <dbReference type="Ensembl" id="ENSSORP00005014958.1"/>
    </source>
</evidence>
<evidence type="ECO:0000256" key="5">
    <source>
        <dbReference type="ARBA" id="ARBA00022833"/>
    </source>
</evidence>
<dbReference type="Proteomes" id="UP000472271">
    <property type="component" value="Chromosome 16"/>
</dbReference>
<dbReference type="FunFam" id="3.30.160.60:FF:000926">
    <property type="entry name" value="Kruppel like factor 13"/>
    <property type="match status" value="1"/>
</dbReference>
<feature type="domain" description="C2H2-type" evidence="9">
    <location>
        <begin position="210"/>
        <end position="237"/>
    </location>
</feature>
<dbReference type="InterPro" id="IPR013087">
    <property type="entry name" value="Znf_C2H2_type"/>
</dbReference>
<proteinExistence type="predicted"/>
<dbReference type="FunFam" id="3.30.160.60:FF:000072">
    <property type="entry name" value="zinc finger protein 143 isoform X1"/>
    <property type="match status" value="1"/>
</dbReference>
<dbReference type="SUPFAM" id="SSF57667">
    <property type="entry name" value="beta-beta-alpha zinc fingers"/>
    <property type="match status" value="2"/>
</dbReference>
<evidence type="ECO:0000259" key="9">
    <source>
        <dbReference type="PROSITE" id="PS50157"/>
    </source>
</evidence>
<evidence type="ECO:0000256" key="7">
    <source>
        <dbReference type="PROSITE-ProRule" id="PRU00042"/>
    </source>
</evidence>
<accession>A0A672ZEP7</accession>
<dbReference type="PROSITE" id="PS50157">
    <property type="entry name" value="ZINC_FINGER_C2H2_2"/>
    <property type="match status" value="3"/>
</dbReference>
<sequence length="261" mass="28979">MRTDSDKESAVTQLDSNGASQKPQPQTSSSRPEEKPKPPQSVCPVPSGFYCQILPLPLSTTNTQQQQAPLFQQQQQPGAPAQVILLGPQVAKAPLMLFVPQPVLPPIYVQRPLVTPSGTKLPAIAPALSRGPSVQRSSPAQPQAPRIRSHVCRHDDCKKTYFKSSHLKAHMRTHTGEKPFRCKWEGCERQFARSDELSRHRRTHTGEKRFACPLCLSRFMRSDHLAKHARRHLTARKTTCWTSGVNHPADHSASTALGQTV</sequence>
<dbReference type="GO" id="GO:0008270">
    <property type="term" value="F:zinc ion binding"/>
    <property type="evidence" value="ECO:0007669"/>
    <property type="project" value="UniProtKB-KW"/>
</dbReference>
<feature type="domain" description="C2H2-type" evidence="9">
    <location>
        <begin position="150"/>
        <end position="179"/>
    </location>
</feature>
<evidence type="ECO:0000256" key="4">
    <source>
        <dbReference type="ARBA" id="ARBA00022771"/>
    </source>
</evidence>
<keyword evidence="11" id="KW-1185">Reference proteome</keyword>
<gene>
    <name evidence="10" type="primary">LOC115434858</name>
</gene>
<dbReference type="GO" id="GO:0000978">
    <property type="term" value="F:RNA polymerase II cis-regulatory region sequence-specific DNA binding"/>
    <property type="evidence" value="ECO:0007669"/>
    <property type="project" value="TreeGrafter"/>
</dbReference>
<dbReference type="PROSITE" id="PS00028">
    <property type="entry name" value="ZINC_FINGER_C2H2_1"/>
    <property type="match status" value="3"/>
</dbReference>
<reference evidence="10" key="2">
    <citation type="submission" date="2025-08" db="UniProtKB">
        <authorList>
            <consortium name="Ensembl"/>
        </authorList>
    </citation>
    <scope>IDENTIFICATION</scope>
</reference>
<evidence type="ECO:0000313" key="11">
    <source>
        <dbReference type="Proteomes" id="UP000472271"/>
    </source>
</evidence>
<evidence type="ECO:0000256" key="2">
    <source>
        <dbReference type="ARBA" id="ARBA00022723"/>
    </source>
</evidence>
<keyword evidence="2" id="KW-0479">Metal-binding</keyword>
<comment type="subcellular location">
    <subcellularLocation>
        <location evidence="1">Nucleus</location>
    </subcellularLocation>
</comment>
<evidence type="ECO:0000256" key="8">
    <source>
        <dbReference type="SAM" id="MobiDB-lite"/>
    </source>
</evidence>
<feature type="compositionally biased region" description="Polar residues" evidence="8">
    <location>
        <begin position="132"/>
        <end position="141"/>
    </location>
</feature>
<dbReference type="Pfam" id="PF00096">
    <property type="entry name" value="zf-C2H2"/>
    <property type="match status" value="2"/>
</dbReference>
<dbReference type="Ensembl" id="ENSSORT00005015392.1">
    <property type="protein sequence ID" value="ENSSORP00005014958.1"/>
    <property type="gene ID" value="ENSSORG00005007604.1"/>
</dbReference>
<dbReference type="PANTHER" id="PTHR23235">
    <property type="entry name" value="KRUEPPEL-LIKE TRANSCRIPTION FACTOR"/>
    <property type="match status" value="1"/>
</dbReference>
<keyword evidence="5" id="KW-0862">Zinc</keyword>
<keyword evidence="6" id="KW-0539">Nucleus</keyword>
<dbReference type="GO" id="GO:0000981">
    <property type="term" value="F:DNA-binding transcription factor activity, RNA polymerase II-specific"/>
    <property type="evidence" value="ECO:0007669"/>
    <property type="project" value="TreeGrafter"/>
</dbReference>
<dbReference type="SMART" id="SM00355">
    <property type="entry name" value="ZnF_C2H2"/>
    <property type="match status" value="3"/>
</dbReference>
<keyword evidence="3" id="KW-0677">Repeat</keyword>
<evidence type="ECO:0000256" key="1">
    <source>
        <dbReference type="ARBA" id="ARBA00004123"/>
    </source>
</evidence>
<feature type="domain" description="C2H2-type" evidence="9">
    <location>
        <begin position="180"/>
        <end position="209"/>
    </location>
</feature>